<dbReference type="PRINTS" id="PR00080">
    <property type="entry name" value="SDRFAMILY"/>
</dbReference>
<reference evidence="6" key="1">
    <citation type="submission" date="2024-04" db="EMBL/GenBank/DDBJ databases">
        <authorList>
            <person name="Shaw F."/>
            <person name="Minotto A."/>
        </authorList>
    </citation>
    <scope>NUCLEOTIDE SEQUENCE [LARGE SCALE GENOMIC DNA]</scope>
</reference>
<dbReference type="InterPro" id="IPR036291">
    <property type="entry name" value="NAD(P)-bd_dom_sf"/>
</dbReference>
<evidence type="ECO:0000256" key="2">
    <source>
        <dbReference type="ARBA" id="ARBA00022857"/>
    </source>
</evidence>
<dbReference type="PRINTS" id="PR00081">
    <property type="entry name" value="GDHRDH"/>
</dbReference>
<dbReference type="InterPro" id="IPR020904">
    <property type="entry name" value="Sc_DH/Rdtase_CS"/>
</dbReference>
<dbReference type="Proteomes" id="UP001497453">
    <property type="component" value="Chromosome 3"/>
</dbReference>
<dbReference type="Pfam" id="PF00106">
    <property type="entry name" value="adh_short"/>
    <property type="match status" value="1"/>
</dbReference>
<keyword evidence="6" id="KW-1185">Reference proteome</keyword>
<keyword evidence="2" id="KW-0521">NADP</keyword>
<dbReference type="InterPro" id="IPR051911">
    <property type="entry name" value="SDR_oxidoreductase"/>
</dbReference>
<organism evidence="5 6">
    <name type="scientific">Somion occarium</name>
    <dbReference type="NCBI Taxonomy" id="3059160"/>
    <lineage>
        <taxon>Eukaryota</taxon>
        <taxon>Fungi</taxon>
        <taxon>Dikarya</taxon>
        <taxon>Basidiomycota</taxon>
        <taxon>Agaricomycotina</taxon>
        <taxon>Agaricomycetes</taxon>
        <taxon>Polyporales</taxon>
        <taxon>Cerrenaceae</taxon>
        <taxon>Somion</taxon>
    </lineage>
</organism>
<dbReference type="SUPFAM" id="SSF51735">
    <property type="entry name" value="NAD(P)-binding Rossmann-fold domains"/>
    <property type="match status" value="1"/>
</dbReference>
<evidence type="ECO:0000256" key="1">
    <source>
        <dbReference type="ARBA" id="ARBA00006484"/>
    </source>
</evidence>
<evidence type="ECO:0008006" key="7">
    <source>
        <dbReference type="Google" id="ProtNLM"/>
    </source>
</evidence>
<keyword evidence="3" id="KW-0560">Oxidoreductase</keyword>
<evidence type="ECO:0000256" key="3">
    <source>
        <dbReference type="ARBA" id="ARBA00023002"/>
    </source>
</evidence>
<dbReference type="CDD" id="cd05374">
    <property type="entry name" value="17beta-HSD-like_SDR_c"/>
    <property type="match status" value="1"/>
</dbReference>
<dbReference type="InterPro" id="IPR002347">
    <property type="entry name" value="SDR_fam"/>
</dbReference>
<dbReference type="PANTHER" id="PTHR43976:SF16">
    <property type="entry name" value="SHORT-CHAIN DEHYDROGENASE_REDUCTASE FAMILY PROTEIN"/>
    <property type="match status" value="1"/>
</dbReference>
<dbReference type="PANTHER" id="PTHR43976">
    <property type="entry name" value="SHORT CHAIN DEHYDROGENASE"/>
    <property type="match status" value="1"/>
</dbReference>
<proteinExistence type="inferred from homology"/>
<gene>
    <name evidence="5" type="ORF">GFSPODELE1_LOCUS4621</name>
</gene>
<evidence type="ECO:0000313" key="5">
    <source>
        <dbReference type="EMBL" id="CAL1703528.1"/>
    </source>
</evidence>
<evidence type="ECO:0000313" key="6">
    <source>
        <dbReference type="Proteomes" id="UP001497453"/>
    </source>
</evidence>
<comment type="similarity">
    <text evidence="1 4">Belongs to the short-chain dehydrogenases/reductases (SDR) family.</text>
</comment>
<dbReference type="Gene3D" id="3.40.50.720">
    <property type="entry name" value="NAD(P)-binding Rossmann-like Domain"/>
    <property type="match status" value="1"/>
</dbReference>
<evidence type="ECO:0000256" key="4">
    <source>
        <dbReference type="RuleBase" id="RU000363"/>
    </source>
</evidence>
<dbReference type="EMBL" id="OZ037946">
    <property type="protein sequence ID" value="CAL1703528.1"/>
    <property type="molecule type" value="Genomic_DNA"/>
</dbReference>
<protein>
    <recommendedName>
        <fullName evidence="7">NAD(P)-binding protein</fullName>
    </recommendedName>
</protein>
<accession>A0ABP1D8Z3</accession>
<sequence length="285" mass="31160">MSTPRVWFITGTSSGFGRLTTEKVLSHGDIVVATARKPEALDDLKSQYPSSKLLVLPLDVTDYQQIKDAFSKAKDAFGRIDIVFNNAGRGLVGEVEGIPEEEARALFDTNFWGAMNVSREAVRFFREENKPAGGRLLVNSSRVGIQAMPLIGFYSATKHALEGITKALAQELDPAWNIKVTLVQPGFFRTAVETKSVLCPIHPAYSDPALPGNLIRASIKSDRPFGSDTVEGVKRIYDVAGLPEPPLRLPIGLDSIEAIRAELASVKADTGRHEHWSEGLVYIDV</sequence>
<dbReference type="PROSITE" id="PS00061">
    <property type="entry name" value="ADH_SHORT"/>
    <property type="match status" value="1"/>
</dbReference>
<name>A0ABP1D8Z3_9APHY</name>